<keyword evidence="2" id="KW-1185">Reference proteome</keyword>
<reference evidence="2" key="1">
    <citation type="submission" date="2016-10" db="EMBL/GenBank/DDBJ databases">
        <authorList>
            <person name="Varghese N."/>
            <person name="Submissions S."/>
        </authorList>
    </citation>
    <scope>NUCLEOTIDE SEQUENCE [LARGE SCALE GENOMIC DNA]</scope>
    <source>
        <strain evidence="2">DSM 22703</strain>
    </source>
</reference>
<dbReference type="AlphaFoldDB" id="A0A1G5Y363"/>
<evidence type="ECO:0000313" key="1">
    <source>
        <dbReference type="EMBL" id="SDA76514.1"/>
    </source>
</evidence>
<dbReference type="OrthoDB" id="839653at2"/>
<gene>
    <name evidence="1" type="ORF">SAMN03080617_02182</name>
</gene>
<protein>
    <submittedName>
        <fullName evidence="1">Uncharacterized protein</fullName>
    </submittedName>
</protein>
<dbReference type="Proteomes" id="UP000198756">
    <property type="component" value="Unassembled WGS sequence"/>
</dbReference>
<organism evidence="1 2">
    <name type="scientific">Algoriphagus alkaliphilus</name>
    <dbReference type="NCBI Taxonomy" id="279824"/>
    <lineage>
        <taxon>Bacteria</taxon>
        <taxon>Pseudomonadati</taxon>
        <taxon>Bacteroidota</taxon>
        <taxon>Cytophagia</taxon>
        <taxon>Cytophagales</taxon>
        <taxon>Cyclobacteriaceae</taxon>
        <taxon>Algoriphagus</taxon>
    </lineage>
</organism>
<dbReference type="RefSeq" id="WP_092729971.1">
    <property type="nucleotide sequence ID" value="NZ_FMXE01000013.1"/>
</dbReference>
<accession>A0A1G5Y363</accession>
<proteinExistence type="predicted"/>
<sequence length="80" mass="8984">MKAEKMEKLVAEVIEKLEKLKHTDLAADLSWCWVSFQNDQNPEGVIEKSSQALAAFKEAREKNAKAVAKKLIDDLEKALA</sequence>
<evidence type="ECO:0000313" key="2">
    <source>
        <dbReference type="Proteomes" id="UP000198756"/>
    </source>
</evidence>
<dbReference type="EMBL" id="FMXE01000013">
    <property type="protein sequence ID" value="SDA76514.1"/>
    <property type="molecule type" value="Genomic_DNA"/>
</dbReference>
<name>A0A1G5Y363_9BACT</name>